<dbReference type="Gene3D" id="1.10.1670.40">
    <property type="match status" value="1"/>
</dbReference>
<evidence type="ECO:0000256" key="3">
    <source>
        <dbReference type="ARBA" id="ARBA00022763"/>
    </source>
</evidence>
<feature type="domain" description="HhH-GPD" evidence="5">
    <location>
        <begin position="50"/>
        <end position="199"/>
    </location>
</feature>
<comment type="caution">
    <text evidence="6">The sequence shown here is derived from an EMBL/GenBank/DDBJ whole genome shotgun (WGS) entry which is preliminary data.</text>
</comment>
<dbReference type="GO" id="GO:0006285">
    <property type="term" value="P:base-excision repair, AP site formation"/>
    <property type="evidence" value="ECO:0007669"/>
    <property type="project" value="TreeGrafter"/>
</dbReference>
<keyword evidence="7" id="KW-1185">Reference proteome</keyword>
<dbReference type="AlphaFoldDB" id="A3U2R9"/>
<accession>A3U2R9</accession>
<dbReference type="InterPro" id="IPR011257">
    <property type="entry name" value="DNA_glycosylase"/>
</dbReference>
<dbReference type="EC" id="3.2.2.21" evidence="2"/>
<keyword evidence="3" id="KW-0227">DNA damage</keyword>
<gene>
    <name evidence="6" type="ORF">OB2597_01132</name>
</gene>
<evidence type="ECO:0000313" key="6">
    <source>
        <dbReference type="EMBL" id="EAQ01449.1"/>
    </source>
</evidence>
<dbReference type="PANTHER" id="PTHR43003:SF5">
    <property type="entry name" value="DNA-3-METHYLADENINE GLYCOSYLASE"/>
    <property type="match status" value="1"/>
</dbReference>
<dbReference type="Proteomes" id="UP000004318">
    <property type="component" value="Unassembled WGS sequence"/>
</dbReference>
<dbReference type="GO" id="GO:0005737">
    <property type="term" value="C:cytoplasm"/>
    <property type="evidence" value="ECO:0007669"/>
    <property type="project" value="TreeGrafter"/>
</dbReference>
<evidence type="ECO:0000259" key="5">
    <source>
        <dbReference type="SMART" id="SM00478"/>
    </source>
</evidence>
<dbReference type="OrthoDB" id="9785929at2"/>
<dbReference type="eggNOG" id="COG0122">
    <property type="taxonomic scope" value="Bacteria"/>
</dbReference>
<dbReference type="GO" id="GO:0008725">
    <property type="term" value="F:DNA-3-methyladenine glycosylase activity"/>
    <property type="evidence" value="ECO:0007669"/>
    <property type="project" value="TreeGrafter"/>
</dbReference>
<dbReference type="SMART" id="SM00478">
    <property type="entry name" value="ENDO3c"/>
    <property type="match status" value="1"/>
</dbReference>
<dbReference type="GO" id="GO:0032131">
    <property type="term" value="F:alkylated DNA binding"/>
    <property type="evidence" value="ECO:0007669"/>
    <property type="project" value="TreeGrafter"/>
</dbReference>
<reference evidence="6 7" key="1">
    <citation type="journal article" date="2010" name="J. Bacteriol.">
        <title>Genome sequences of Oceanicola granulosus HTCC2516(T) and Oceanicola batsensis HTCC2597(TDelta).</title>
        <authorList>
            <person name="Thrash J.C."/>
            <person name="Cho J.C."/>
            <person name="Vergin K.L."/>
            <person name="Giovannoni S.J."/>
        </authorList>
    </citation>
    <scope>NUCLEOTIDE SEQUENCE [LARGE SCALE GENOMIC DNA]</scope>
    <source>
        <strain evidence="7">ATCC BAA-863 / DSM 15984 / KCTC 12145 / HTCC2597</strain>
    </source>
</reference>
<dbReference type="GO" id="GO:0043916">
    <property type="term" value="F:DNA-7-methylguanine glycosylase activity"/>
    <property type="evidence" value="ECO:0007669"/>
    <property type="project" value="TreeGrafter"/>
</dbReference>
<evidence type="ECO:0000256" key="1">
    <source>
        <dbReference type="ARBA" id="ARBA00000086"/>
    </source>
</evidence>
<dbReference type="STRING" id="252305.OB2597_01132"/>
<dbReference type="EMBL" id="AAMO01000013">
    <property type="protein sequence ID" value="EAQ01449.1"/>
    <property type="molecule type" value="Genomic_DNA"/>
</dbReference>
<dbReference type="RefSeq" id="WP_009804568.1">
    <property type="nucleotide sequence ID" value="NZ_CH724131.1"/>
</dbReference>
<protein>
    <recommendedName>
        <fullName evidence="2">DNA-3-methyladenine glycosylase II</fullName>
        <ecNumber evidence="2">3.2.2.21</ecNumber>
    </recommendedName>
</protein>
<dbReference type="GO" id="GO:0032993">
    <property type="term" value="C:protein-DNA complex"/>
    <property type="evidence" value="ECO:0007669"/>
    <property type="project" value="TreeGrafter"/>
</dbReference>
<evidence type="ECO:0000256" key="2">
    <source>
        <dbReference type="ARBA" id="ARBA00012000"/>
    </source>
</evidence>
<proteinExistence type="predicted"/>
<organism evidence="6 7">
    <name type="scientific">Pseudooceanicola batsensis (strain ATCC BAA-863 / DSM 15984 / KCTC 12145 / HTCC2597)</name>
    <name type="common">Oceanicola batsensis</name>
    <dbReference type="NCBI Taxonomy" id="252305"/>
    <lineage>
        <taxon>Bacteria</taxon>
        <taxon>Pseudomonadati</taxon>
        <taxon>Pseudomonadota</taxon>
        <taxon>Alphaproteobacteria</taxon>
        <taxon>Rhodobacterales</taxon>
        <taxon>Paracoccaceae</taxon>
        <taxon>Pseudooceanicola</taxon>
    </lineage>
</organism>
<dbReference type="Pfam" id="PF00730">
    <property type="entry name" value="HhH-GPD"/>
    <property type="match status" value="1"/>
</dbReference>
<dbReference type="InterPro" id="IPR051912">
    <property type="entry name" value="Alkylbase_DNA_Glycosylase/TA"/>
</dbReference>
<name>A3U2R9_PSEBH</name>
<evidence type="ECO:0000313" key="7">
    <source>
        <dbReference type="Proteomes" id="UP000004318"/>
    </source>
</evidence>
<dbReference type="HOGENOM" id="CLU_000445_72_5_5"/>
<dbReference type="SUPFAM" id="SSF48150">
    <property type="entry name" value="DNA-glycosylase"/>
    <property type="match status" value="1"/>
</dbReference>
<dbReference type="PANTHER" id="PTHR43003">
    <property type="entry name" value="DNA-3-METHYLADENINE GLYCOSYLASE"/>
    <property type="match status" value="1"/>
</dbReference>
<dbReference type="CDD" id="cd00056">
    <property type="entry name" value="ENDO3c"/>
    <property type="match status" value="1"/>
</dbReference>
<dbReference type="GO" id="GO:0006307">
    <property type="term" value="P:DNA alkylation repair"/>
    <property type="evidence" value="ECO:0007669"/>
    <property type="project" value="TreeGrafter"/>
</dbReference>
<dbReference type="Gene3D" id="1.10.340.30">
    <property type="entry name" value="Hypothetical protein, domain 2"/>
    <property type="match status" value="1"/>
</dbReference>
<comment type="catalytic activity">
    <reaction evidence="1">
        <text>Hydrolysis of alkylated DNA, releasing 3-methyladenine, 3-methylguanine, 7-methylguanine and 7-methyladenine.</text>
        <dbReference type="EC" id="3.2.2.21"/>
    </reaction>
</comment>
<evidence type="ECO:0000256" key="4">
    <source>
        <dbReference type="ARBA" id="ARBA00023204"/>
    </source>
</evidence>
<dbReference type="InterPro" id="IPR003265">
    <property type="entry name" value="HhH-GPD_domain"/>
</dbReference>
<sequence length="206" mass="22362">MTARIDTETDLATGFAALSRRDPAFAAIAHLTPPLRRRTAGFATLFQAIVGQQVSTASAAAIWARLEMAGLADPAALRAAGEEGLRAAGLSRPKIRYALALADAAPDLDALNALSDEAAVRELTQLPGIGRWTAEIYLLTALGRPDVLPAGDLALQEAARILYHLEDRPQERAFRRMGEAWSPWRAVAARYLWELYGAEKKREGMQ</sequence>
<keyword evidence="4" id="KW-0234">DNA repair</keyword>